<evidence type="ECO:0000313" key="2">
    <source>
        <dbReference type="EMBL" id="KUG23183.1"/>
    </source>
</evidence>
<dbReference type="Pfam" id="PF13847">
    <property type="entry name" value="Methyltransf_31"/>
    <property type="match status" value="1"/>
</dbReference>
<gene>
    <name evidence="2" type="ORF">ASZ90_007024</name>
</gene>
<feature type="domain" description="Methyltransferase" evidence="1">
    <location>
        <begin position="51"/>
        <end position="169"/>
    </location>
</feature>
<dbReference type="EMBL" id="LNQE01000917">
    <property type="protein sequence ID" value="KUG23183.1"/>
    <property type="molecule type" value="Genomic_DNA"/>
</dbReference>
<proteinExistence type="predicted"/>
<sequence length="285" mass="32926">MAEGLDKKKIRKVFRDVQKHLAIAQLIRRFSTNKEDIRKTALKQVDLSTLQNILELGCAFGAFTEALKNKLHPDATITGIDIISEYRPFFLDACRRAGYQGKFSSSGIEQIVKYSPDSYDLVICSYALYFFPHMIPQIARILKKDGLFITITHSREDMREMVGIVKKILKQNNFLDPNQQLPIEVIFDQFSAEKGKTLLQPCFGKVQSIDFKNTLVFQPHEIDHFLDYFQFKKSFFLMGTEAHNKNIAHQLLNELQDTAMKKNFVTMCKDDRIFICSKPIKPEDT</sequence>
<comment type="caution">
    <text evidence="2">The sequence shown here is derived from an EMBL/GenBank/DDBJ whole genome shotgun (WGS) entry which is preliminary data.</text>
</comment>
<dbReference type="SUPFAM" id="SSF53335">
    <property type="entry name" value="S-adenosyl-L-methionine-dependent methyltransferases"/>
    <property type="match status" value="1"/>
</dbReference>
<organism evidence="2">
    <name type="scientific">hydrocarbon metagenome</name>
    <dbReference type="NCBI Taxonomy" id="938273"/>
    <lineage>
        <taxon>unclassified sequences</taxon>
        <taxon>metagenomes</taxon>
        <taxon>ecological metagenomes</taxon>
    </lineage>
</organism>
<evidence type="ECO:0000259" key="1">
    <source>
        <dbReference type="Pfam" id="PF13847"/>
    </source>
</evidence>
<reference evidence="2" key="1">
    <citation type="journal article" date="2015" name="Proc. Natl. Acad. Sci. U.S.A.">
        <title>Networks of energetic and metabolic interactions define dynamics in microbial communities.</title>
        <authorList>
            <person name="Embree M."/>
            <person name="Liu J.K."/>
            <person name="Al-Bassam M.M."/>
            <person name="Zengler K."/>
        </authorList>
    </citation>
    <scope>NUCLEOTIDE SEQUENCE</scope>
</reference>
<accession>A0A0W8FQI0</accession>
<dbReference type="InterPro" id="IPR029063">
    <property type="entry name" value="SAM-dependent_MTases_sf"/>
</dbReference>
<dbReference type="AlphaFoldDB" id="A0A0W8FQI0"/>
<dbReference type="Gene3D" id="3.40.50.150">
    <property type="entry name" value="Vaccinia Virus protein VP39"/>
    <property type="match status" value="1"/>
</dbReference>
<name>A0A0W8FQI0_9ZZZZ</name>
<dbReference type="InterPro" id="IPR025714">
    <property type="entry name" value="Methyltranfer_dom"/>
</dbReference>
<protein>
    <submittedName>
        <fullName evidence="2">Transcriptional regulator, merr family</fullName>
    </submittedName>
</protein>
<dbReference type="CDD" id="cd02440">
    <property type="entry name" value="AdoMet_MTases"/>
    <property type="match status" value="1"/>
</dbReference>